<feature type="binding site" evidence="5 7">
    <location>
        <position position="131"/>
    </location>
    <ligand>
        <name>Mn(2+)</name>
        <dbReference type="ChEBI" id="CHEBI:29035"/>
        <label>1</label>
    </ligand>
</feature>
<dbReference type="RefSeq" id="WP_058501295.1">
    <property type="nucleotide sequence ID" value="NZ_CAAAJA010000044.1"/>
</dbReference>
<evidence type="ECO:0000256" key="4">
    <source>
        <dbReference type="ARBA" id="ARBA00023211"/>
    </source>
</evidence>
<feature type="binding site" evidence="7">
    <location>
        <position position="250"/>
    </location>
    <ligand>
        <name>Mn(2+)</name>
        <dbReference type="ChEBI" id="CHEBI:29035"/>
        <label>1</label>
    </ligand>
</feature>
<dbReference type="NCBIfam" id="TIGR01227">
    <property type="entry name" value="hutG"/>
    <property type="match status" value="1"/>
</dbReference>
<dbReference type="Gene3D" id="3.40.800.10">
    <property type="entry name" value="Ureohydrolase domain"/>
    <property type="match status" value="1"/>
</dbReference>
<comment type="cofactor">
    <cofactor evidence="5 7">
        <name>Mn(2+)</name>
        <dbReference type="ChEBI" id="CHEBI:29035"/>
    </cofactor>
    <text evidence="5 7">Binds 2 manganese ions per subunit.</text>
</comment>
<feature type="binding site" evidence="5">
    <location>
        <position position="248"/>
    </location>
    <ligand>
        <name>Mn(2+)</name>
        <dbReference type="ChEBI" id="CHEBI:29035"/>
        <label>2</label>
    </ligand>
</feature>
<evidence type="ECO:0000313" key="11">
    <source>
        <dbReference type="Proteomes" id="UP000054761"/>
    </source>
</evidence>
<dbReference type="Proteomes" id="UP000295517">
    <property type="component" value="Chromosome"/>
</dbReference>
<organism evidence="9 11">
    <name type="scientific">Legionella israelensis</name>
    <dbReference type="NCBI Taxonomy" id="454"/>
    <lineage>
        <taxon>Bacteria</taxon>
        <taxon>Pseudomonadati</taxon>
        <taxon>Pseudomonadota</taxon>
        <taxon>Gammaproteobacteria</taxon>
        <taxon>Legionellales</taxon>
        <taxon>Legionellaceae</taxon>
        <taxon>Legionella</taxon>
    </lineage>
</organism>
<dbReference type="GO" id="GO:0019557">
    <property type="term" value="P:L-histidine catabolic process to glutamate and formate"/>
    <property type="evidence" value="ECO:0007669"/>
    <property type="project" value="UniProtKB-UniPathway"/>
</dbReference>
<dbReference type="GO" id="GO:0019556">
    <property type="term" value="P:L-histidine catabolic process to glutamate and formamide"/>
    <property type="evidence" value="ECO:0007669"/>
    <property type="project" value="UniProtKB-UniRule"/>
</dbReference>
<feature type="binding site" evidence="5">
    <location>
        <position position="156"/>
    </location>
    <ligand>
        <name>Mn(2+)</name>
        <dbReference type="ChEBI" id="CHEBI:29035"/>
        <label>2</label>
    </ligand>
</feature>
<dbReference type="SUPFAM" id="SSF52768">
    <property type="entry name" value="Arginase/deacetylase"/>
    <property type="match status" value="1"/>
</dbReference>
<protein>
    <recommendedName>
        <fullName evidence="5 6">Formimidoylglutamase</fullName>
        <ecNumber evidence="5 6">3.5.3.8</ecNumber>
    </recommendedName>
    <alternativeName>
        <fullName evidence="5">Formiminoglutamase</fullName>
    </alternativeName>
    <alternativeName>
        <fullName evidence="5">Formiminoglutamate hydrolase</fullName>
    </alternativeName>
</protein>
<keyword evidence="11" id="KW-1185">Reference proteome</keyword>
<dbReference type="PANTHER" id="PTHR11358:SF35">
    <property type="entry name" value="FORMIMIDOYLGLUTAMASE"/>
    <property type="match status" value="1"/>
</dbReference>
<proteinExistence type="inferred from homology"/>
<reference evidence="10 12" key="2">
    <citation type="submission" date="2019-03" db="EMBL/GenBank/DDBJ databases">
        <title>Diverse conjugative elements silence natural transformation in Legionella species.</title>
        <authorList>
            <person name="Durieux I."/>
            <person name="Ginevra C."/>
            <person name="Attaiech L."/>
            <person name="Picq K."/>
            <person name="Juan P.A."/>
            <person name="Jarraud S."/>
            <person name="Charpentier X."/>
        </authorList>
    </citation>
    <scope>NUCLEOTIDE SEQUENCE [LARGE SCALE GENOMIC DNA]</scope>
    <source>
        <strain evidence="10 12">HL-0427-4011</strain>
    </source>
</reference>
<feature type="binding site" evidence="5 7">
    <location>
        <position position="248"/>
    </location>
    <ligand>
        <name>Mn(2+)</name>
        <dbReference type="ChEBI" id="CHEBI:29035"/>
        <label>1</label>
    </ligand>
</feature>
<dbReference type="AlphaFoldDB" id="A0A0W0W6Y8"/>
<dbReference type="CDD" id="cd09988">
    <property type="entry name" value="Formimidoylglutamase"/>
    <property type="match status" value="1"/>
</dbReference>
<evidence type="ECO:0000256" key="6">
    <source>
        <dbReference type="NCBIfam" id="TIGR01227"/>
    </source>
</evidence>
<keyword evidence="4 5" id="KW-0464">Manganese</keyword>
<feature type="binding site" evidence="5">
    <location>
        <position position="250"/>
    </location>
    <ligand>
        <name>Mn(2+)</name>
        <dbReference type="ChEBI" id="CHEBI:29035"/>
        <label>2</label>
    </ligand>
</feature>
<dbReference type="GO" id="GO:0033389">
    <property type="term" value="P:putrescine biosynthetic process from arginine, via agmatine"/>
    <property type="evidence" value="ECO:0007669"/>
    <property type="project" value="TreeGrafter"/>
</dbReference>
<dbReference type="PATRIC" id="fig|454.4.peg.993"/>
<dbReference type="PANTHER" id="PTHR11358">
    <property type="entry name" value="ARGINASE/AGMATINASE"/>
    <property type="match status" value="1"/>
</dbReference>
<comment type="similarity">
    <text evidence="5 8">Belongs to the arginase family.</text>
</comment>
<accession>A0A0W0W6Y8</accession>
<dbReference type="PROSITE" id="PS51409">
    <property type="entry name" value="ARGINASE_2"/>
    <property type="match status" value="1"/>
</dbReference>
<dbReference type="EMBL" id="CP038254">
    <property type="protein sequence ID" value="QBR83663.1"/>
    <property type="molecule type" value="Genomic_DNA"/>
</dbReference>
<reference evidence="9 11" key="1">
    <citation type="submission" date="2015-11" db="EMBL/GenBank/DDBJ databases">
        <title>Genomic analysis of 38 Legionella species identifies large and diverse effector repertoires.</title>
        <authorList>
            <person name="Burstein D."/>
            <person name="Amaro F."/>
            <person name="Zusman T."/>
            <person name="Lifshitz Z."/>
            <person name="Cohen O."/>
            <person name="Gilbert J.A."/>
            <person name="Pupko T."/>
            <person name="Shuman H.A."/>
            <person name="Segal G."/>
        </authorList>
    </citation>
    <scope>NUCLEOTIDE SEQUENCE [LARGE SCALE GENOMIC DNA]</scope>
    <source>
        <strain evidence="9 11">Bercovier 4</strain>
    </source>
</reference>
<dbReference type="HAMAP" id="MF_00737">
    <property type="entry name" value="Formimidoylglutam"/>
    <property type="match status" value="1"/>
</dbReference>
<evidence type="ECO:0000256" key="1">
    <source>
        <dbReference type="ARBA" id="ARBA00022723"/>
    </source>
</evidence>
<dbReference type="Pfam" id="PF00491">
    <property type="entry name" value="Arginase"/>
    <property type="match status" value="1"/>
</dbReference>
<evidence type="ECO:0000256" key="8">
    <source>
        <dbReference type="PROSITE-ProRule" id="PRU00742"/>
    </source>
</evidence>
<dbReference type="EMBL" id="LNYH01000043">
    <property type="protein sequence ID" value="KTD28123.1"/>
    <property type="molecule type" value="Genomic_DNA"/>
</dbReference>
<name>A0A0W0W6Y8_9GAMM</name>
<evidence type="ECO:0000313" key="10">
    <source>
        <dbReference type="EMBL" id="QBR83663.1"/>
    </source>
</evidence>
<dbReference type="InterPro" id="IPR005923">
    <property type="entry name" value="HutG"/>
</dbReference>
<dbReference type="GO" id="GO:0030145">
    <property type="term" value="F:manganese ion binding"/>
    <property type="evidence" value="ECO:0007669"/>
    <property type="project" value="UniProtKB-UniRule"/>
</dbReference>
<dbReference type="OrthoDB" id="9789727at2"/>
<dbReference type="UniPathway" id="UPA00379">
    <property type="reaction ID" value="UER00552"/>
</dbReference>
<evidence type="ECO:0000313" key="12">
    <source>
        <dbReference type="Proteomes" id="UP000295517"/>
    </source>
</evidence>
<keyword evidence="3 5" id="KW-0369">Histidine metabolism</keyword>
<dbReference type="GO" id="GO:0050415">
    <property type="term" value="F:formimidoylglutamase activity"/>
    <property type="evidence" value="ECO:0007669"/>
    <property type="project" value="UniProtKB-UniRule"/>
</dbReference>
<dbReference type="PIRSF" id="PIRSF036979">
    <property type="entry name" value="Arginase"/>
    <property type="match status" value="1"/>
</dbReference>
<dbReference type="STRING" id="454.Lisr_0926"/>
<feature type="binding site" evidence="5 7">
    <location>
        <position position="154"/>
    </location>
    <ligand>
        <name>Mn(2+)</name>
        <dbReference type="ChEBI" id="CHEBI:29035"/>
        <label>1</label>
    </ligand>
</feature>
<feature type="binding site" evidence="5 7">
    <location>
        <position position="158"/>
    </location>
    <ligand>
        <name>Mn(2+)</name>
        <dbReference type="ChEBI" id="CHEBI:29035"/>
        <label>1</label>
    </ligand>
</feature>
<comment type="catalytic activity">
    <reaction evidence="5">
        <text>N-formimidoyl-L-glutamate + H2O = formamide + L-glutamate</text>
        <dbReference type="Rhea" id="RHEA:22492"/>
        <dbReference type="ChEBI" id="CHEBI:15377"/>
        <dbReference type="ChEBI" id="CHEBI:16397"/>
        <dbReference type="ChEBI" id="CHEBI:29985"/>
        <dbReference type="ChEBI" id="CHEBI:58928"/>
        <dbReference type="EC" id="3.5.3.8"/>
    </reaction>
</comment>
<sequence>MSHFFSNYHPANASLWQGRQDHPGEERYFQRVQCLSLLEHPLPMEKQTVFLGFASDAGIIRNQGRPGAKYGPDQIRTQLAKLACQRYGTYLDIGNISCEDDNLETAQEELAKLISQCHQQGHKTIVFGGGHEIAWPHFKGLSPYYPKMAIINFDAHFDLRPLVNGYQGTSGTPFTQIAQYCKEQQSSFAYCCLGIQPQGNTHSLFEQAEQLNVSYLTAENINENSLAWQTAFLDNFMLNYDYIYLTICLDVFSECFAPGVSAPQALGISPWQAVPLLKYIVQTGKVVSVDIAELSPPLDPSGKTARLAAILIAKLLEVNQDF</sequence>
<evidence type="ECO:0000313" key="9">
    <source>
        <dbReference type="EMBL" id="KTD28123.1"/>
    </source>
</evidence>
<gene>
    <name evidence="5" type="primary">hutG</name>
    <name evidence="10" type="ORF">E3983_04385</name>
    <name evidence="9" type="ORF">Lisr_0926</name>
</gene>
<dbReference type="InterPro" id="IPR006035">
    <property type="entry name" value="Ureohydrolase"/>
</dbReference>
<evidence type="ECO:0000256" key="3">
    <source>
        <dbReference type="ARBA" id="ARBA00022808"/>
    </source>
</evidence>
<evidence type="ECO:0000256" key="5">
    <source>
        <dbReference type="HAMAP-Rule" id="MF_00737"/>
    </source>
</evidence>
<comment type="function">
    <text evidence="5">Catalyzes the conversion of N-formimidoyl-L-glutamate to L-glutamate and formamide.</text>
</comment>
<feature type="binding site" evidence="7">
    <location>
        <position position="156"/>
    </location>
    <ligand>
        <name>Mn(2+)</name>
        <dbReference type="ChEBI" id="CHEBI:29035"/>
        <label>1</label>
    </ligand>
</feature>
<dbReference type="InterPro" id="IPR023696">
    <property type="entry name" value="Ureohydrolase_dom_sf"/>
</dbReference>
<evidence type="ECO:0000256" key="7">
    <source>
        <dbReference type="PIRSR" id="PIRSR036979-1"/>
    </source>
</evidence>
<feature type="binding site" evidence="5">
    <location>
        <position position="154"/>
    </location>
    <ligand>
        <name>Mn(2+)</name>
        <dbReference type="ChEBI" id="CHEBI:29035"/>
        <label>2</label>
    </ligand>
</feature>
<dbReference type="EC" id="3.5.3.8" evidence="5 6"/>
<keyword evidence="2 5" id="KW-0378">Hydrolase</keyword>
<evidence type="ECO:0000256" key="2">
    <source>
        <dbReference type="ARBA" id="ARBA00022801"/>
    </source>
</evidence>
<dbReference type="GO" id="GO:0008783">
    <property type="term" value="F:agmatinase activity"/>
    <property type="evidence" value="ECO:0007669"/>
    <property type="project" value="TreeGrafter"/>
</dbReference>
<dbReference type="Proteomes" id="UP000054761">
    <property type="component" value="Unassembled WGS sequence"/>
</dbReference>
<keyword evidence="1 5" id="KW-0479">Metal-binding</keyword>
<comment type="pathway">
    <text evidence="5">Amino-acid degradation; L-histidine degradation into L-glutamate; L-glutamate from N-formimidoyl-L-glutamate (hydrolase route): step 1/1.</text>
</comment>